<protein>
    <submittedName>
        <fullName evidence="1">Uncharacterized protein</fullName>
    </submittedName>
</protein>
<name>A0A2P2N2Q6_RHIMU</name>
<dbReference type="EMBL" id="GGEC01056279">
    <property type="protein sequence ID" value="MBX36763.1"/>
    <property type="molecule type" value="Transcribed_RNA"/>
</dbReference>
<accession>A0A2P2N2Q6</accession>
<evidence type="ECO:0000313" key="1">
    <source>
        <dbReference type="EMBL" id="MBX36763.1"/>
    </source>
</evidence>
<organism evidence="1">
    <name type="scientific">Rhizophora mucronata</name>
    <name type="common">Asiatic mangrove</name>
    <dbReference type="NCBI Taxonomy" id="61149"/>
    <lineage>
        <taxon>Eukaryota</taxon>
        <taxon>Viridiplantae</taxon>
        <taxon>Streptophyta</taxon>
        <taxon>Embryophyta</taxon>
        <taxon>Tracheophyta</taxon>
        <taxon>Spermatophyta</taxon>
        <taxon>Magnoliopsida</taxon>
        <taxon>eudicotyledons</taxon>
        <taxon>Gunneridae</taxon>
        <taxon>Pentapetalae</taxon>
        <taxon>rosids</taxon>
        <taxon>fabids</taxon>
        <taxon>Malpighiales</taxon>
        <taxon>Rhizophoraceae</taxon>
        <taxon>Rhizophora</taxon>
    </lineage>
</organism>
<sequence>MYVCNLQPIRLLNACNKKRNKGIQMRTTRNKL</sequence>
<dbReference type="AlphaFoldDB" id="A0A2P2N2Q6"/>
<reference evidence="1" key="1">
    <citation type="submission" date="2018-02" db="EMBL/GenBank/DDBJ databases">
        <title>Rhizophora mucronata_Transcriptome.</title>
        <authorList>
            <person name="Meera S.P."/>
            <person name="Sreeshan A."/>
            <person name="Augustine A."/>
        </authorList>
    </citation>
    <scope>NUCLEOTIDE SEQUENCE</scope>
    <source>
        <tissue evidence="1">Leaf</tissue>
    </source>
</reference>
<proteinExistence type="predicted"/>